<evidence type="ECO:0000259" key="3">
    <source>
        <dbReference type="SMART" id="SM00429"/>
    </source>
</evidence>
<dbReference type="SMART" id="SM00429">
    <property type="entry name" value="IPT"/>
    <property type="match status" value="2"/>
</dbReference>
<feature type="non-terminal residue" evidence="4">
    <location>
        <position position="1"/>
    </location>
</feature>
<proteinExistence type="predicted"/>
<comment type="caution">
    <text evidence="4">The sequence shown here is derived from an EMBL/GenBank/DDBJ whole genome shotgun (WGS) entry which is preliminary data.</text>
</comment>
<dbReference type="Proteomes" id="UP000828390">
    <property type="component" value="Unassembled WGS sequence"/>
</dbReference>
<dbReference type="SUPFAM" id="SSF81296">
    <property type="entry name" value="E set domains"/>
    <property type="match status" value="2"/>
</dbReference>
<feature type="domain" description="IPT/TIG" evidence="3">
    <location>
        <begin position="249"/>
        <end position="356"/>
    </location>
</feature>
<dbReference type="EMBL" id="JAIWYP010000001">
    <property type="protein sequence ID" value="KAH3876450.1"/>
    <property type="molecule type" value="Genomic_DNA"/>
</dbReference>
<sequence>TIYNCSKLAEGYCNYCKGLNTSRYNCVWDRTNGCMFKDDLSHATCGAPTITKISPEDGPYNGTVDVTMMGIEFGIVETEPIASATVSGKSCSLILENITYEPDDPLDFMRTVRIGFQCKATGSPMGNSTTFSIPGHSSRTLNIQSLILKNSSITHVEPEYGPRKGGTIITLYGENLGIGNRFLETLKLQRSQTNLIGFNVTLIKNSTGKMDYVISGQIPTGDFTINETFEVELNDVDILPEFTFSFLENPEIKSIDPQRGFLSGGTILTVTGDNLRNAQHPRVFIQNYEAESSESCLAEVNSSNILYCKVPIAPAKIKSELQSRRNKRSAECLGCQEVQIVVKLDGIEKTFTLKYYYDPSLSKFTNGMQLFKADEQFLTVHGDNFNFLKNSDVTITIGIEQCRVVQIEPNSMECVAPRTQPKPGIQGAEYPEVNIFIGNINQTLGQLQYQKDDNHFVIIVGAVGGTVVFVGVLAFVLICLKYRKTRSKARELEGDLNKLEMEIKSVARQEGHDNVHYDVIPDDVTEREATSFTSLQVTEMNLYTALNVRLENNIEAPDNDSALETHYADVEIPRTTV</sequence>
<feature type="transmembrane region" description="Helical" evidence="2">
    <location>
        <begin position="456"/>
        <end position="480"/>
    </location>
</feature>
<protein>
    <recommendedName>
        <fullName evidence="3">IPT/TIG domain-containing protein</fullName>
    </recommendedName>
</protein>
<dbReference type="PANTHER" id="PTHR22625">
    <property type="entry name" value="PLEXIN"/>
    <property type="match status" value="1"/>
</dbReference>
<name>A0A9D4RRW6_DREPO</name>
<keyword evidence="2" id="KW-0812">Transmembrane</keyword>
<keyword evidence="2" id="KW-1133">Transmembrane helix</keyword>
<dbReference type="GO" id="GO:0008360">
    <property type="term" value="P:regulation of cell shape"/>
    <property type="evidence" value="ECO:0007669"/>
    <property type="project" value="TreeGrafter"/>
</dbReference>
<evidence type="ECO:0000313" key="5">
    <source>
        <dbReference type="Proteomes" id="UP000828390"/>
    </source>
</evidence>
<dbReference type="GO" id="GO:0007162">
    <property type="term" value="P:negative regulation of cell adhesion"/>
    <property type="evidence" value="ECO:0007669"/>
    <property type="project" value="TreeGrafter"/>
</dbReference>
<dbReference type="AlphaFoldDB" id="A0A9D4RRW6"/>
<keyword evidence="1" id="KW-0175">Coiled coil</keyword>
<reference evidence="4" key="2">
    <citation type="submission" date="2020-11" db="EMBL/GenBank/DDBJ databases">
        <authorList>
            <person name="McCartney M.A."/>
            <person name="Auch B."/>
            <person name="Kono T."/>
            <person name="Mallez S."/>
            <person name="Becker A."/>
            <person name="Gohl D.M."/>
            <person name="Silverstein K.A.T."/>
            <person name="Koren S."/>
            <person name="Bechman K.B."/>
            <person name="Herman A."/>
            <person name="Abrahante J.E."/>
            <person name="Garbe J."/>
        </authorList>
    </citation>
    <scope>NUCLEOTIDE SEQUENCE</scope>
    <source>
        <strain evidence="4">Duluth1</strain>
        <tissue evidence="4">Whole animal</tissue>
    </source>
</reference>
<evidence type="ECO:0000256" key="1">
    <source>
        <dbReference type="SAM" id="Coils"/>
    </source>
</evidence>
<dbReference type="Pfam" id="PF01833">
    <property type="entry name" value="TIG"/>
    <property type="match status" value="2"/>
</dbReference>
<dbReference type="InterPro" id="IPR031148">
    <property type="entry name" value="Plexin"/>
</dbReference>
<organism evidence="4 5">
    <name type="scientific">Dreissena polymorpha</name>
    <name type="common">Zebra mussel</name>
    <name type="synonym">Mytilus polymorpha</name>
    <dbReference type="NCBI Taxonomy" id="45954"/>
    <lineage>
        <taxon>Eukaryota</taxon>
        <taxon>Metazoa</taxon>
        <taxon>Spiralia</taxon>
        <taxon>Lophotrochozoa</taxon>
        <taxon>Mollusca</taxon>
        <taxon>Bivalvia</taxon>
        <taxon>Autobranchia</taxon>
        <taxon>Heteroconchia</taxon>
        <taxon>Euheterodonta</taxon>
        <taxon>Imparidentia</taxon>
        <taxon>Neoheterodontei</taxon>
        <taxon>Myida</taxon>
        <taxon>Dreissenoidea</taxon>
        <taxon>Dreissenidae</taxon>
        <taxon>Dreissena</taxon>
    </lineage>
</organism>
<feature type="coiled-coil region" evidence="1">
    <location>
        <begin position="482"/>
        <end position="509"/>
    </location>
</feature>
<dbReference type="CDD" id="cd00603">
    <property type="entry name" value="IPT_PCSR"/>
    <property type="match status" value="1"/>
</dbReference>
<dbReference type="PANTHER" id="PTHR22625:SF44">
    <property type="entry name" value="PLEXIN-B"/>
    <property type="match status" value="1"/>
</dbReference>
<gene>
    <name evidence="4" type="ORF">DPMN_000293</name>
</gene>
<evidence type="ECO:0000313" key="4">
    <source>
        <dbReference type="EMBL" id="KAH3876450.1"/>
    </source>
</evidence>
<dbReference type="GO" id="GO:0017154">
    <property type="term" value="F:semaphorin receptor activity"/>
    <property type="evidence" value="ECO:0007669"/>
    <property type="project" value="InterPro"/>
</dbReference>
<dbReference type="InterPro" id="IPR013783">
    <property type="entry name" value="Ig-like_fold"/>
</dbReference>
<feature type="domain" description="IPT/TIG" evidence="3">
    <location>
        <begin position="150"/>
        <end position="247"/>
    </location>
</feature>
<dbReference type="InterPro" id="IPR014756">
    <property type="entry name" value="Ig_E-set"/>
</dbReference>
<reference evidence="4" key="1">
    <citation type="journal article" date="2019" name="bioRxiv">
        <title>The Genome of the Zebra Mussel, Dreissena polymorpha: A Resource for Invasive Species Research.</title>
        <authorList>
            <person name="McCartney M.A."/>
            <person name="Auch B."/>
            <person name="Kono T."/>
            <person name="Mallez S."/>
            <person name="Zhang Y."/>
            <person name="Obille A."/>
            <person name="Becker A."/>
            <person name="Abrahante J.E."/>
            <person name="Garbe J."/>
            <person name="Badalamenti J.P."/>
            <person name="Herman A."/>
            <person name="Mangelson H."/>
            <person name="Liachko I."/>
            <person name="Sullivan S."/>
            <person name="Sone E.D."/>
            <person name="Koren S."/>
            <person name="Silverstein K.A.T."/>
            <person name="Beckman K.B."/>
            <person name="Gohl D.M."/>
        </authorList>
    </citation>
    <scope>NUCLEOTIDE SEQUENCE</scope>
    <source>
        <strain evidence="4">Duluth1</strain>
        <tissue evidence="4">Whole animal</tissue>
    </source>
</reference>
<keyword evidence="2" id="KW-0472">Membrane</keyword>
<dbReference type="GO" id="GO:0005886">
    <property type="term" value="C:plasma membrane"/>
    <property type="evidence" value="ECO:0007669"/>
    <property type="project" value="TreeGrafter"/>
</dbReference>
<evidence type="ECO:0000256" key="2">
    <source>
        <dbReference type="SAM" id="Phobius"/>
    </source>
</evidence>
<dbReference type="GO" id="GO:0002116">
    <property type="term" value="C:semaphorin receptor complex"/>
    <property type="evidence" value="ECO:0007669"/>
    <property type="project" value="TreeGrafter"/>
</dbReference>
<keyword evidence="5" id="KW-1185">Reference proteome</keyword>
<dbReference type="GO" id="GO:0050772">
    <property type="term" value="P:positive regulation of axonogenesis"/>
    <property type="evidence" value="ECO:0007669"/>
    <property type="project" value="TreeGrafter"/>
</dbReference>
<dbReference type="Gene3D" id="2.60.40.10">
    <property type="entry name" value="Immunoglobulins"/>
    <property type="match status" value="3"/>
</dbReference>
<accession>A0A9D4RRW6</accession>
<dbReference type="GO" id="GO:0030334">
    <property type="term" value="P:regulation of cell migration"/>
    <property type="evidence" value="ECO:0007669"/>
    <property type="project" value="TreeGrafter"/>
</dbReference>
<dbReference type="InterPro" id="IPR002909">
    <property type="entry name" value="IPT_dom"/>
</dbReference>